<organism evidence="2 3">
    <name type="scientific">Lasius niger</name>
    <name type="common">Black garden ant</name>
    <dbReference type="NCBI Taxonomy" id="67767"/>
    <lineage>
        <taxon>Eukaryota</taxon>
        <taxon>Metazoa</taxon>
        <taxon>Ecdysozoa</taxon>
        <taxon>Arthropoda</taxon>
        <taxon>Hexapoda</taxon>
        <taxon>Insecta</taxon>
        <taxon>Pterygota</taxon>
        <taxon>Neoptera</taxon>
        <taxon>Endopterygota</taxon>
        <taxon>Hymenoptera</taxon>
        <taxon>Apocrita</taxon>
        <taxon>Aculeata</taxon>
        <taxon>Formicoidea</taxon>
        <taxon>Formicidae</taxon>
        <taxon>Formicinae</taxon>
        <taxon>Lasius</taxon>
        <taxon>Lasius</taxon>
    </lineage>
</organism>
<accession>A0A0J7MWE9</accession>
<feature type="non-terminal residue" evidence="2">
    <location>
        <position position="1"/>
    </location>
</feature>
<evidence type="ECO:0000256" key="1">
    <source>
        <dbReference type="SAM" id="MobiDB-lite"/>
    </source>
</evidence>
<feature type="region of interest" description="Disordered" evidence="1">
    <location>
        <begin position="1"/>
        <end position="35"/>
    </location>
</feature>
<proteinExistence type="predicted"/>
<feature type="compositionally biased region" description="Polar residues" evidence="1">
    <location>
        <begin position="18"/>
        <end position="35"/>
    </location>
</feature>
<dbReference type="Proteomes" id="UP000036403">
    <property type="component" value="Unassembled WGS sequence"/>
</dbReference>
<evidence type="ECO:0000313" key="2">
    <source>
        <dbReference type="EMBL" id="KMQ84795.1"/>
    </source>
</evidence>
<reference evidence="2 3" key="1">
    <citation type="submission" date="2015-04" db="EMBL/GenBank/DDBJ databases">
        <title>Lasius niger genome sequencing.</title>
        <authorList>
            <person name="Konorov E.A."/>
            <person name="Nikitin M.A."/>
            <person name="Kirill M.V."/>
            <person name="Chang P."/>
        </authorList>
    </citation>
    <scope>NUCLEOTIDE SEQUENCE [LARGE SCALE GENOMIC DNA]</scope>
    <source>
        <tissue evidence="2">Whole</tissue>
    </source>
</reference>
<comment type="caution">
    <text evidence="2">The sequence shown here is derived from an EMBL/GenBank/DDBJ whole genome shotgun (WGS) entry which is preliminary data.</text>
</comment>
<dbReference type="AlphaFoldDB" id="A0A0J7MWE9"/>
<protein>
    <submittedName>
        <fullName evidence="2">Uncharacterized protein</fullName>
    </submittedName>
</protein>
<dbReference type="EMBL" id="LBMM01015466">
    <property type="protein sequence ID" value="KMQ84795.1"/>
    <property type="molecule type" value="Genomic_DNA"/>
</dbReference>
<gene>
    <name evidence="2" type="ORF">RF55_17106</name>
</gene>
<name>A0A0J7MWE9_LASNI</name>
<keyword evidence="3" id="KW-1185">Reference proteome</keyword>
<sequence length="35" mass="3812">SPGSSSQFNRSHRIFVRTGNNKEFGSHGQNHNGLG</sequence>
<evidence type="ECO:0000313" key="3">
    <source>
        <dbReference type="Proteomes" id="UP000036403"/>
    </source>
</evidence>
<dbReference type="PaxDb" id="67767-A0A0J7MWE9"/>